<dbReference type="EMBL" id="JAVUPU010000006">
    <property type="protein sequence ID" value="MDT9599845.1"/>
    <property type="molecule type" value="Genomic_DNA"/>
</dbReference>
<proteinExistence type="predicted"/>
<protein>
    <submittedName>
        <fullName evidence="2">Uncharacterized protein</fullName>
    </submittedName>
</protein>
<keyword evidence="3" id="KW-1185">Reference proteome</keyword>
<comment type="caution">
    <text evidence="2">The sequence shown here is derived from an EMBL/GenBank/DDBJ whole genome shotgun (WGS) entry which is preliminary data.</text>
</comment>
<keyword evidence="1" id="KW-0732">Signal</keyword>
<name>A0ABU3QA74_9SPHN</name>
<organism evidence="2 3">
    <name type="scientific">Sphingosinicella rhizophila</name>
    <dbReference type="NCBI Taxonomy" id="3050082"/>
    <lineage>
        <taxon>Bacteria</taxon>
        <taxon>Pseudomonadati</taxon>
        <taxon>Pseudomonadota</taxon>
        <taxon>Alphaproteobacteria</taxon>
        <taxon>Sphingomonadales</taxon>
        <taxon>Sphingosinicellaceae</taxon>
        <taxon>Sphingosinicella</taxon>
    </lineage>
</organism>
<sequence>MRDLLSKVMTSSMVAGAALLVAACGGGEDATANNTSYATDDALMGDTNDVTAIDAGTTGADANLGLDANMSMDSNMSDVDMNATTTTDMNATNGM</sequence>
<dbReference type="Proteomes" id="UP001259572">
    <property type="component" value="Unassembled WGS sequence"/>
</dbReference>
<gene>
    <name evidence="2" type="ORF">RQX22_12860</name>
</gene>
<feature type="chain" id="PRO_5046157930" evidence="1">
    <location>
        <begin position="18"/>
        <end position="95"/>
    </location>
</feature>
<evidence type="ECO:0000313" key="3">
    <source>
        <dbReference type="Proteomes" id="UP001259572"/>
    </source>
</evidence>
<dbReference type="RefSeq" id="WP_315726942.1">
    <property type="nucleotide sequence ID" value="NZ_JAVUPU010000006.1"/>
</dbReference>
<evidence type="ECO:0000313" key="2">
    <source>
        <dbReference type="EMBL" id="MDT9599845.1"/>
    </source>
</evidence>
<accession>A0ABU3QA74</accession>
<feature type="signal peptide" evidence="1">
    <location>
        <begin position="1"/>
        <end position="17"/>
    </location>
</feature>
<dbReference type="PROSITE" id="PS51257">
    <property type="entry name" value="PROKAR_LIPOPROTEIN"/>
    <property type="match status" value="1"/>
</dbReference>
<evidence type="ECO:0000256" key="1">
    <source>
        <dbReference type="SAM" id="SignalP"/>
    </source>
</evidence>
<reference evidence="2 3" key="1">
    <citation type="submission" date="2023-05" db="EMBL/GenBank/DDBJ databases">
        <authorList>
            <person name="Guo Y."/>
        </authorList>
    </citation>
    <scope>NUCLEOTIDE SEQUENCE [LARGE SCALE GENOMIC DNA]</scope>
    <source>
        <strain evidence="2 3">GR2756</strain>
    </source>
</reference>